<protein>
    <submittedName>
        <fullName evidence="2">Htaa protein</fullName>
    </submittedName>
</protein>
<dbReference type="RefSeq" id="WP_162850405.1">
    <property type="nucleotide sequence ID" value="NZ_FNTL01000005.1"/>
</dbReference>
<dbReference type="AlphaFoldDB" id="A0A1H5LY85"/>
<evidence type="ECO:0000259" key="1">
    <source>
        <dbReference type="Pfam" id="PF04213"/>
    </source>
</evidence>
<sequence>MTKRIHSGPGPSSERLTTGLVWRLKSSFLSYLARTPGAQTLVNGGAGTTSTGDFYFELADSSAFNRSTGLGTLKFRGQVRFSAHHGMLFVLIADPWVTFGADSTIMSIVDAEGYPDTHRRIPLVTLCKVDAVVIGDTVSWTTAPTHLASGAVHVFNDVYPVGEPFGSMDIRMNLAIPAK</sequence>
<name>A0A1H5LY85_RHOJO</name>
<accession>A0A1H5LY85</accession>
<gene>
    <name evidence="2" type="ORF">SAMN04490220_8516</name>
</gene>
<dbReference type="EMBL" id="FNTL01000005">
    <property type="protein sequence ID" value="SEE82053.1"/>
    <property type="molecule type" value="Genomic_DNA"/>
</dbReference>
<feature type="domain" description="Htaa" evidence="1">
    <location>
        <begin position="20"/>
        <end position="167"/>
    </location>
</feature>
<proteinExistence type="predicted"/>
<dbReference type="Proteomes" id="UP000183407">
    <property type="component" value="Unassembled WGS sequence"/>
</dbReference>
<organism evidence="2 3">
    <name type="scientific">Rhodococcus jostii</name>
    <dbReference type="NCBI Taxonomy" id="132919"/>
    <lineage>
        <taxon>Bacteria</taxon>
        <taxon>Bacillati</taxon>
        <taxon>Actinomycetota</taxon>
        <taxon>Actinomycetes</taxon>
        <taxon>Mycobacteriales</taxon>
        <taxon>Nocardiaceae</taxon>
        <taxon>Rhodococcus</taxon>
    </lineage>
</organism>
<evidence type="ECO:0000313" key="2">
    <source>
        <dbReference type="EMBL" id="SEE82053.1"/>
    </source>
</evidence>
<reference evidence="3" key="1">
    <citation type="submission" date="2016-10" db="EMBL/GenBank/DDBJ databases">
        <authorList>
            <person name="Varghese N."/>
        </authorList>
    </citation>
    <scope>NUCLEOTIDE SEQUENCE [LARGE SCALE GENOMIC DNA]</scope>
    <source>
        <strain evidence="3">DSM 44719</strain>
    </source>
</reference>
<dbReference type="Pfam" id="PF04213">
    <property type="entry name" value="HtaA"/>
    <property type="match status" value="1"/>
</dbReference>
<evidence type="ECO:0000313" key="3">
    <source>
        <dbReference type="Proteomes" id="UP000183407"/>
    </source>
</evidence>
<dbReference type="InterPro" id="IPR007331">
    <property type="entry name" value="Htaa"/>
</dbReference>